<dbReference type="AlphaFoldDB" id="A0A212TFC3"/>
<name>A0A212TFC3_9BACT</name>
<dbReference type="PANTHER" id="PTHR23150:SF19">
    <property type="entry name" value="FORMYLGLYCINE-GENERATING ENZYME"/>
    <property type="match status" value="1"/>
</dbReference>
<dbReference type="PANTHER" id="PTHR23150">
    <property type="entry name" value="SULFATASE MODIFYING FACTOR 1, 2"/>
    <property type="match status" value="1"/>
</dbReference>
<organism evidence="3 4">
    <name type="scientific">Hymenobacter gelipurpurascens</name>
    <dbReference type="NCBI Taxonomy" id="89968"/>
    <lineage>
        <taxon>Bacteria</taxon>
        <taxon>Pseudomonadati</taxon>
        <taxon>Bacteroidota</taxon>
        <taxon>Cytophagia</taxon>
        <taxon>Cytophagales</taxon>
        <taxon>Hymenobacteraceae</taxon>
        <taxon>Hymenobacter</taxon>
    </lineage>
</organism>
<dbReference type="PROSITE" id="PS51257">
    <property type="entry name" value="PROKAR_LIPOPROTEIN"/>
    <property type="match status" value="1"/>
</dbReference>
<gene>
    <name evidence="3" type="ORF">SAMN06265337_1101</name>
</gene>
<reference evidence="4" key="1">
    <citation type="submission" date="2017-06" db="EMBL/GenBank/DDBJ databases">
        <authorList>
            <person name="Varghese N."/>
            <person name="Submissions S."/>
        </authorList>
    </citation>
    <scope>NUCLEOTIDE SEQUENCE [LARGE SCALE GENOMIC DNA]</scope>
    <source>
        <strain evidence="4">DSM 11116</strain>
    </source>
</reference>
<proteinExistence type="predicted"/>
<evidence type="ECO:0000313" key="3">
    <source>
        <dbReference type="EMBL" id="SNC64544.1"/>
    </source>
</evidence>
<feature type="chain" id="PRO_5011307304" evidence="1">
    <location>
        <begin position="23"/>
        <end position="348"/>
    </location>
</feature>
<dbReference type="InterPro" id="IPR042095">
    <property type="entry name" value="SUMF_sf"/>
</dbReference>
<dbReference type="Gene3D" id="3.90.1580.10">
    <property type="entry name" value="paralog of FGE (formylglycine-generating enzyme)"/>
    <property type="match status" value="1"/>
</dbReference>
<feature type="signal peptide" evidence="1">
    <location>
        <begin position="1"/>
        <end position="22"/>
    </location>
</feature>
<evidence type="ECO:0000313" key="4">
    <source>
        <dbReference type="Proteomes" id="UP000198131"/>
    </source>
</evidence>
<dbReference type="Pfam" id="PF03781">
    <property type="entry name" value="FGE-sulfatase"/>
    <property type="match status" value="1"/>
</dbReference>
<dbReference type="GO" id="GO:0120147">
    <property type="term" value="F:formylglycine-generating oxidase activity"/>
    <property type="evidence" value="ECO:0007669"/>
    <property type="project" value="TreeGrafter"/>
</dbReference>
<dbReference type="InterPro" id="IPR016187">
    <property type="entry name" value="CTDL_fold"/>
</dbReference>
<dbReference type="InterPro" id="IPR005532">
    <property type="entry name" value="SUMF_dom"/>
</dbReference>
<accession>A0A212TFC3</accession>
<evidence type="ECO:0000259" key="2">
    <source>
        <dbReference type="Pfam" id="PF03781"/>
    </source>
</evidence>
<evidence type="ECO:0000256" key="1">
    <source>
        <dbReference type="SAM" id="SignalP"/>
    </source>
</evidence>
<dbReference type="Proteomes" id="UP000198131">
    <property type="component" value="Unassembled WGS sequence"/>
</dbReference>
<dbReference type="OrthoDB" id="979507at2"/>
<keyword evidence="4" id="KW-1185">Reference proteome</keyword>
<dbReference type="SUPFAM" id="SSF56436">
    <property type="entry name" value="C-type lectin-like"/>
    <property type="match status" value="1"/>
</dbReference>
<sequence>MSFSSARLILSSICLSTLGACAVGHTPSSSLPGSYSATTGLSTNGLPNWDPIPGLNDWDVIYFRQSANSCKDTFLLPPLSKWSDLRLGPGIVPLNNSGFGIDEAEISNLEWKFFQQQTTPDTGLNEAMQPLAAALPVPEYYADRFYHRYPVVGISWEQADAFCRWRSRVVTAEYNKLYSHADSLSQGYVRILYRLPTEAEWEIAAQGQSGLPYGSSCLNQPVQINPKAADYLKRRSGSQETSQQIRADIESYNRSQPSRVMINYAQKEPYFLRQTTPGYVWQGPPNAFGLYQALGNAAEMVQEQGITKGGSYLDPLEACTIKARGSYSGPAPHIGFRCASEVSYPNRK</sequence>
<protein>
    <submittedName>
        <fullName evidence="3">Formylglycine-generating enzyme, required for sulfatase activity, contains SUMF1/FGE domain</fullName>
    </submittedName>
</protein>
<dbReference type="EMBL" id="FYEW01000001">
    <property type="protein sequence ID" value="SNC64544.1"/>
    <property type="molecule type" value="Genomic_DNA"/>
</dbReference>
<keyword evidence="1" id="KW-0732">Signal</keyword>
<dbReference type="InterPro" id="IPR051043">
    <property type="entry name" value="Sulfatase_Mod_Factor_Kinase"/>
</dbReference>
<feature type="domain" description="Sulfatase-modifying factor enzyme-like" evidence="2">
    <location>
        <begin position="97"/>
        <end position="339"/>
    </location>
</feature>